<organism evidence="1">
    <name type="scientific">Myoviridae sp. ctcPl3</name>
    <dbReference type="NCBI Taxonomy" id="2826669"/>
    <lineage>
        <taxon>Viruses</taxon>
        <taxon>Duplodnaviria</taxon>
        <taxon>Heunggongvirae</taxon>
        <taxon>Uroviricota</taxon>
        <taxon>Caudoviricetes</taxon>
    </lineage>
</organism>
<sequence>MKDDLFINGKDAYITWGISMDNTSLSALMTPAPNKEFIENKSRLEDGKQVIMDNPKIDERNITLAINLTARNEDDFFAKYESFCEELATGTLNIRTRYQPDVMYRTIYISCNQFTQFMRGIGKFTLKLCEPLPTKEGRKVL</sequence>
<dbReference type="EMBL" id="BK015752">
    <property type="protein sequence ID" value="DAE23371.1"/>
    <property type="molecule type" value="Genomic_DNA"/>
</dbReference>
<proteinExistence type="predicted"/>
<reference evidence="1" key="1">
    <citation type="journal article" date="2021" name="Proc. Natl. Acad. Sci. U.S.A.">
        <title>A Catalog of Tens of Thousands of Viruses from Human Metagenomes Reveals Hidden Associations with Chronic Diseases.</title>
        <authorList>
            <person name="Tisza M.J."/>
            <person name="Buck C.B."/>
        </authorList>
    </citation>
    <scope>NUCLEOTIDE SEQUENCE</scope>
    <source>
        <strain evidence="1">CtcPl3</strain>
    </source>
</reference>
<protein>
    <submittedName>
        <fullName evidence="1">Tail protein</fullName>
    </submittedName>
</protein>
<evidence type="ECO:0000313" key="1">
    <source>
        <dbReference type="EMBL" id="DAE23371.1"/>
    </source>
</evidence>
<accession>A0A8S5QWY6</accession>
<name>A0A8S5QWY6_9CAUD</name>